<dbReference type="AlphaFoldDB" id="A0A1Y2PHA9"/>
<dbReference type="STRING" id="1635173.WH52_00525"/>
<evidence type="ECO:0000259" key="5">
    <source>
        <dbReference type="Pfam" id="PF00389"/>
    </source>
</evidence>
<dbReference type="FunCoup" id="A0A1Y2PHA9">
    <property type="interactions" value="331"/>
</dbReference>
<accession>A0A1Y2PHA9</accession>
<dbReference type="GO" id="GO:0016616">
    <property type="term" value="F:oxidoreductase activity, acting on the CH-OH group of donors, NAD or NADP as acceptor"/>
    <property type="evidence" value="ECO:0007669"/>
    <property type="project" value="InterPro"/>
</dbReference>
<evidence type="ECO:0000256" key="4">
    <source>
        <dbReference type="RuleBase" id="RU003719"/>
    </source>
</evidence>
<reference evidence="7 8" key="1">
    <citation type="submission" date="2015-03" db="EMBL/GenBank/DDBJ databases">
        <title>Genome sequence of Tenacibaculum sp. S2-2, isolated from intestinal microbiota of sea cucumber, Apostichopus japonicas.</title>
        <authorList>
            <person name="Shao Z."/>
            <person name="Wang L."/>
            <person name="Li X."/>
        </authorList>
    </citation>
    <scope>NUCLEOTIDE SEQUENCE [LARGE SCALE GENOMIC DNA]</scope>
    <source>
        <strain evidence="7 8">S2-2</strain>
    </source>
</reference>
<evidence type="ECO:0000313" key="8">
    <source>
        <dbReference type="Proteomes" id="UP000194221"/>
    </source>
</evidence>
<evidence type="ECO:0000313" key="7">
    <source>
        <dbReference type="EMBL" id="OSY89177.1"/>
    </source>
</evidence>
<comment type="caution">
    <text evidence="7">The sequence shown here is derived from an EMBL/GenBank/DDBJ whole genome shotgun (WGS) entry which is preliminary data.</text>
</comment>
<keyword evidence="2 4" id="KW-0560">Oxidoreductase</keyword>
<organism evidence="7 8">
    <name type="scientific">Tenacibaculum holothuriorum</name>
    <dbReference type="NCBI Taxonomy" id="1635173"/>
    <lineage>
        <taxon>Bacteria</taxon>
        <taxon>Pseudomonadati</taxon>
        <taxon>Bacteroidota</taxon>
        <taxon>Flavobacteriia</taxon>
        <taxon>Flavobacteriales</taxon>
        <taxon>Flavobacteriaceae</taxon>
        <taxon>Tenacibaculum</taxon>
    </lineage>
</organism>
<dbReference type="InterPro" id="IPR050857">
    <property type="entry name" value="D-2-hydroxyacid_DH"/>
</dbReference>
<gene>
    <name evidence="7" type="ORF">WH52_00525</name>
</gene>
<feature type="domain" description="D-isomer specific 2-hydroxyacid dehydrogenase catalytic" evidence="5">
    <location>
        <begin position="7"/>
        <end position="315"/>
    </location>
</feature>
<evidence type="ECO:0000259" key="6">
    <source>
        <dbReference type="Pfam" id="PF02826"/>
    </source>
</evidence>
<dbReference type="GO" id="GO:0051287">
    <property type="term" value="F:NAD binding"/>
    <property type="evidence" value="ECO:0007669"/>
    <property type="project" value="InterPro"/>
</dbReference>
<dbReference type="PANTHER" id="PTHR42789">
    <property type="entry name" value="D-ISOMER SPECIFIC 2-HYDROXYACID DEHYDROGENASE FAMILY PROTEIN (AFU_ORTHOLOGUE AFUA_6G10090)"/>
    <property type="match status" value="1"/>
</dbReference>
<dbReference type="InterPro" id="IPR036291">
    <property type="entry name" value="NAD(P)-bd_dom_sf"/>
</dbReference>
<evidence type="ECO:0000256" key="1">
    <source>
        <dbReference type="ARBA" id="ARBA00005854"/>
    </source>
</evidence>
<keyword evidence="8" id="KW-1185">Reference proteome</keyword>
<keyword evidence="3" id="KW-0520">NAD</keyword>
<dbReference type="Pfam" id="PF02826">
    <property type="entry name" value="2-Hacid_dh_C"/>
    <property type="match status" value="1"/>
</dbReference>
<dbReference type="InParanoid" id="A0A1Y2PHA9"/>
<feature type="domain" description="D-isomer specific 2-hydroxyacid dehydrogenase NAD-binding" evidence="6">
    <location>
        <begin position="106"/>
        <end position="291"/>
    </location>
</feature>
<dbReference type="SUPFAM" id="SSF51735">
    <property type="entry name" value="NAD(P)-binding Rossmann-fold domains"/>
    <property type="match status" value="1"/>
</dbReference>
<dbReference type="Gene3D" id="3.40.50.720">
    <property type="entry name" value="NAD(P)-binding Rossmann-like Domain"/>
    <property type="match status" value="2"/>
</dbReference>
<protein>
    <submittedName>
        <fullName evidence="7">3-phosphoglycerate dehydrogenase</fullName>
    </submittedName>
</protein>
<dbReference type="InterPro" id="IPR006140">
    <property type="entry name" value="D-isomer_DH_NAD-bd"/>
</dbReference>
<evidence type="ECO:0000256" key="3">
    <source>
        <dbReference type="ARBA" id="ARBA00023027"/>
    </source>
</evidence>
<proteinExistence type="inferred from homology"/>
<evidence type="ECO:0000256" key="2">
    <source>
        <dbReference type="ARBA" id="ARBA00023002"/>
    </source>
</evidence>
<dbReference type="SUPFAM" id="SSF52283">
    <property type="entry name" value="Formate/glycerate dehydrogenase catalytic domain-like"/>
    <property type="match status" value="1"/>
</dbReference>
<dbReference type="RefSeq" id="WP_086028971.1">
    <property type="nucleotide sequence ID" value="NZ_LAPZ01000001.1"/>
</dbReference>
<dbReference type="OrthoDB" id="9805416at2"/>
<dbReference type="Proteomes" id="UP000194221">
    <property type="component" value="Unassembled WGS sequence"/>
</dbReference>
<dbReference type="Pfam" id="PF00389">
    <property type="entry name" value="2-Hacid_dh"/>
    <property type="match status" value="1"/>
</dbReference>
<dbReference type="InterPro" id="IPR006139">
    <property type="entry name" value="D-isomer_2_OHA_DH_cat_dom"/>
</dbReference>
<sequence length="316" mass="34220">MKILANEGISESGKSTLENAGFEVLVTKVAQNQLENFINENSIDAILIGNNTEISADLIDECQSIKLIGTSGSNTDNIDVDYAEQNGIHVIKTSEASSVAIAELVFAHLFGMTRHLHQSNREMPLEGDLSFNSLKKQFANGIELRGKTLGLIGINDASIEVAKIGLGIGMNVIAFDTEITEQFITISFYNGQAIDIALDIKPFNELLETADFISIHTKLEEGYVIDANEIEAMKNGVGLVNTTHSALNEVALISAIESGKVQFAGLDVFENQPTPEIQLLMNPELSLSPNIGTSTKESKEKVGNELAEQIINLLNE</sequence>
<dbReference type="EMBL" id="LAPZ01000001">
    <property type="protein sequence ID" value="OSY89177.1"/>
    <property type="molecule type" value="Genomic_DNA"/>
</dbReference>
<comment type="similarity">
    <text evidence="1 4">Belongs to the D-isomer specific 2-hydroxyacid dehydrogenase family.</text>
</comment>
<name>A0A1Y2PHA9_9FLAO</name>
<dbReference type="PANTHER" id="PTHR42789:SF1">
    <property type="entry name" value="D-ISOMER SPECIFIC 2-HYDROXYACID DEHYDROGENASE FAMILY PROTEIN (AFU_ORTHOLOGUE AFUA_6G10090)"/>
    <property type="match status" value="1"/>
</dbReference>